<feature type="compositionally biased region" description="Gly residues" evidence="1">
    <location>
        <begin position="245"/>
        <end position="254"/>
    </location>
</feature>
<feature type="transmembrane region" description="Helical" evidence="2">
    <location>
        <begin position="58"/>
        <end position="81"/>
    </location>
</feature>
<evidence type="ECO:0000256" key="1">
    <source>
        <dbReference type="SAM" id="MobiDB-lite"/>
    </source>
</evidence>
<feature type="region of interest" description="Disordered" evidence="1">
    <location>
        <begin position="216"/>
        <end position="295"/>
    </location>
</feature>
<dbReference type="OrthoDB" id="4387at2759"/>
<evidence type="ECO:0000256" key="2">
    <source>
        <dbReference type="SAM" id="Phobius"/>
    </source>
</evidence>
<evidence type="ECO:0000313" key="3">
    <source>
        <dbReference type="EMBL" id="OSX72783.1"/>
    </source>
</evidence>
<feature type="region of interest" description="Disordered" evidence="1">
    <location>
        <begin position="25"/>
        <end position="53"/>
    </location>
</feature>
<reference evidence="3 4" key="1">
    <citation type="submission" date="2017-03" db="EMBL/GenBank/DDBJ databases">
        <title>WGS assembly of Porphyra umbilicalis.</title>
        <authorList>
            <person name="Brawley S.H."/>
            <person name="Blouin N.A."/>
            <person name="Ficko-Blean E."/>
            <person name="Wheeler G.L."/>
            <person name="Lohr M."/>
            <person name="Goodson H.V."/>
            <person name="Jenkins J.W."/>
            <person name="Blaby-Haas C.E."/>
            <person name="Helliwell K.E."/>
            <person name="Chan C."/>
            <person name="Marriage T."/>
            <person name="Bhattacharya D."/>
            <person name="Klein A.S."/>
            <person name="Badis Y."/>
            <person name="Brodie J."/>
            <person name="Cao Y."/>
            <person name="Collen J."/>
            <person name="Dittami S.M."/>
            <person name="Gachon C.M."/>
            <person name="Green B.R."/>
            <person name="Karpowicz S."/>
            <person name="Kim J.W."/>
            <person name="Kudahl U."/>
            <person name="Lin S."/>
            <person name="Michel G."/>
            <person name="Mittag M."/>
            <person name="Olson B.J."/>
            <person name="Pangilinan J."/>
            <person name="Peng Y."/>
            <person name="Qiu H."/>
            <person name="Shu S."/>
            <person name="Singer J.T."/>
            <person name="Smith A.G."/>
            <person name="Sprecher B.N."/>
            <person name="Wagner V."/>
            <person name="Wang W."/>
            <person name="Wang Z.-Y."/>
            <person name="Yan J."/>
            <person name="Yarish C."/>
            <person name="Zoeuner-Riek S."/>
            <person name="Zhuang Y."/>
            <person name="Zou Y."/>
            <person name="Lindquist E.A."/>
            <person name="Grimwood J."/>
            <person name="Barry K."/>
            <person name="Rokhsar D.S."/>
            <person name="Schmutz J."/>
            <person name="Stiller J.W."/>
            <person name="Grossman A.R."/>
            <person name="Prochnik S.E."/>
        </authorList>
    </citation>
    <scope>NUCLEOTIDE SEQUENCE [LARGE SCALE GENOMIC DNA]</scope>
    <source>
        <strain evidence="3">4086291</strain>
    </source>
</reference>
<proteinExistence type="predicted"/>
<protein>
    <submittedName>
        <fullName evidence="3">Uncharacterized protein</fullName>
    </submittedName>
</protein>
<keyword evidence="2" id="KW-0812">Transmembrane</keyword>
<feature type="compositionally biased region" description="Basic residues" evidence="1">
    <location>
        <begin position="272"/>
        <end position="295"/>
    </location>
</feature>
<name>A0A1X6NWM6_PORUM</name>
<organism evidence="3 4">
    <name type="scientific">Porphyra umbilicalis</name>
    <name type="common">Purple laver</name>
    <name type="synonym">Red alga</name>
    <dbReference type="NCBI Taxonomy" id="2786"/>
    <lineage>
        <taxon>Eukaryota</taxon>
        <taxon>Rhodophyta</taxon>
        <taxon>Bangiophyceae</taxon>
        <taxon>Bangiales</taxon>
        <taxon>Bangiaceae</taxon>
        <taxon>Porphyra</taxon>
    </lineage>
</organism>
<accession>A0A1X6NWM6</accession>
<dbReference type="PANTHER" id="PTHR35473:SF3">
    <property type="entry name" value="1-ACYL-SN-GLYCEROL-3-PHOSPHATE ACYLTRANSFERASE"/>
    <property type="match status" value="1"/>
</dbReference>
<dbReference type="Proteomes" id="UP000218209">
    <property type="component" value="Unassembled WGS sequence"/>
</dbReference>
<evidence type="ECO:0000313" key="4">
    <source>
        <dbReference type="Proteomes" id="UP000218209"/>
    </source>
</evidence>
<dbReference type="InterPro" id="IPR021995">
    <property type="entry name" value="DUF3593"/>
</dbReference>
<feature type="compositionally biased region" description="Pro residues" evidence="1">
    <location>
        <begin position="219"/>
        <end position="229"/>
    </location>
</feature>
<feature type="transmembrane region" description="Helical" evidence="2">
    <location>
        <begin position="126"/>
        <end position="146"/>
    </location>
</feature>
<feature type="transmembrane region" description="Helical" evidence="2">
    <location>
        <begin position="158"/>
        <end position="178"/>
    </location>
</feature>
<dbReference type="PANTHER" id="PTHR35473">
    <property type="entry name" value="1-ACYL-SN-GLYCEROL-3-PHOSPHATE ACYLTRANSFERASE"/>
    <property type="match status" value="1"/>
</dbReference>
<keyword evidence="2" id="KW-0472">Membrane</keyword>
<keyword evidence="2" id="KW-1133">Transmembrane helix</keyword>
<gene>
    <name evidence="3" type="ORF">BU14_0404s0010</name>
</gene>
<dbReference type="EMBL" id="KV919038">
    <property type="protein sequence ID" value="OSX72783.1"/>
    <property type="molecule type" value="Genomic_DNA"/>
</dbReference>
<feature type="transmembrane region" description="Helical" evidence="2">
    <location>
        <begin position="93"/>
        <end position="114"/>
    </location>
</feature>
<sequence>MPSPVGAFLAPAPAAFSAAGRWAARPSTGLPHRGAPHPVPAARAPHRRRPAVGASPPVATLAPLLPAAAPALAAAPAALAAHLPPAATTAVTAAGDAVAAAAAAVAAPLALAFTDPWSISAAAADALAAQLFAASLFPYLAFLYFLSRPETGCPKGAYRGFAFLLVFVFATIPAGIYAKVVVGDILANVDWLHGSAESLLTVTNLLIVGGFRAGLASPTGPPPPPPPRPTGWRGHLPPPRVLHLCGGGTVGRPPGGRQRGRHPPRPRDGRRGPRRRGHCGGRGGAGRRRRHVGAR</sequence>
<keyword evidence="4" id="KW-1185">Reference proteome</keyword>
<dbReference type="AlphaFoldDB" id="A0A1X6NWM6"/>
<dbReference type="Pfam" id="PF12159">
    <property type="entry name" value="DUF3593"/>
    <property type="match status" value="1"/>
</dbReference>